<dbReference type="AlphaFoldDB" id="A0A3B0T5D1"/>
<keyword evidence="3" id="KW-0520">NAD</keyword>
<dbReference type="FunFam" id="3.40.309.10:FF:000003">
    <property type="entry name" value="Aldehyde dehydrogenase"/>
    <property type="match status" value="1"/>
</dbReference>
<name>A0A3B0T5D1_9ZZZZ</name>
<dbReference type="PANTHER" id="PTHR43570">
    <property type="entry name" value="ALDEHYDE DEHYDROGENASE"/>
    <property type="match status" value="1"/>
</dbReference>
<proteinExistence type="inferred from homology"/>
<evidence type="ECO:0000256" key="1">
    <source>
        <dbReference type="ARBA" id="ARBA00009986"/>
    </source>
</evidence>
<dbReference type="InterPro" id="IPR016162">
    <property type="entry name" value="Ald_DH_N"/>
</dbReference>
<dbReference type="GO" id="GO:0006081">
    <property type="term" value="P:aldehyde metabolic process"/>
    <property type="evidence" value="ECO:0007669"/>
    <property type="project" value="InterPro"/>
</dbReference>
<sequence length="482" mass="51926">MPADTAHTLSADRTDGAREISRIFTLQKDAYLQNPFPSYDRRIAGLDKLIKLIEANEEAFATAISADFGNRSKHETIIAEMLVLTSGVRTAKKSLKNWMRPRGVPTPLHMLPAKSKLEPQPLGVIGIISPWNYPVFLALAPAAAAIAAGNRVMLKPSELTPHTSDVLHALIGAAFDESEFAVIVGGVETGQAFTETPFDHLLFTGSTSIGIRVAQAAAKNLTPVTLELGGKSPAIIDASADIGKATQSIAYGKMLNAGQTCIAPDYVLAPTNKLDETAAAIAAAARALYPEIDTTADYTSIISDRHFARLKAMVEEARDRGARIIEVGSANALHPQRKLPLTLVIDPPADAAVMKEEIFGPILPILPNGSTEEAIAHINKGERPLALYWFGEDNEARDRVLQQTVSGGVTVNDTLWHLAQENLPFGGVGKSGIGAYHGRAGFETFSHLKPVFYQSRFASSGLLHPPYTEKLEKTLSFIRKIL</sequence>
<dbReference type="InterPro" id="IPR016163">
    <property type="entry name" value="Ald_DH_C"/>
</dbReference>
<dbReference type="SUPFAM" id="SSF53720">
    <property type="entry name" value="ALDH-like"/>
    <property type="match status" value="1"/>
</dbReference>
<evidence type="ECO:0000259" key="4">
    <source>
        <dbReference type="Pfam" id="PF00171"/>
    </source>
</evidence>
<dbReference type="CDD" id="cd07133">
    <property type="entry name" value="ALDH_CALDH_CalB"/>
    <property type="match status" value="1"/>
</dbReference>
<accession>A0A3B0T5D1</accession>
<dbReference type="FunFam" id="3.40.605.10:FF:000004">
    <property type="entry name" value="Aldehyde dehydrogenase"/>
    <property type="match status" value="1"/>
</dbReference>
<dbReference type="GO" id="GO:0004029">
    <property type="term" value="F:aldehyde dehydrogenase (NAD+) activity"/>
    <property type="evidence" value="ECO:0007669"/>
    <property type="project" value="UniProtKB-EC"/>
</dbReference>
<dbReference type="Gene3D" id="3.40.309.10">
    <property type="entry name" value="Aldehyde Dehydrogenase, Chain A, domain 2"/>
    <property type="match status" value="1"/>
</dbReference>
<dbReference type="InterPro" id="IPR012394">
    <property type="entry name" value="Aldehyde_DH_NAD(P)"/>
</dbReference>
<feature type="domain" description="Aldehyde dehydrogenase" evidence="4">
    <location>
        <begin position="39"/>
        <end position="450"/>
    </location>
</feature>
<dbReference type="Pfam" id="PF00171">
    <property type="entry name" value="Aldedh"/>
    <property type="match status" value="1"/>
</dbReference>
<dbReference type="EMBL" id="UOEH01000672">
    <property type="protein sequence ID" value="VAW08557.1"/>
    <property type="molecule type" value="Genomic_DNA"/>
</dbReference>
<dbReference type="GO" id="GO:0005737">
    <property type="term" value="C:cytoplasm"/>
    <property type="evidence" value="ECO:0007669"/>
    <property type="project" value="TreeGrafter"/>
</dbReference>
<evidence type="ECO:0000256" key="2">
    <source>
        <dbReference type="ARBA" id="ARBA00023002"/>
    </source>
</evidence>
<dbReference type="InterPro" id="IPR029510">
    <property type="entry name" value="Ald_DH_CS_GLU"/>
</dbReference>
<keyword evidence="2 5" id="KW-0560">Oxidoreductase</keyword>
<dbReference type="InterPro" id="IPR015590">
    <property type="entry name" value="Aldehyde_DH_dom"/>
</dbReference>
<dbReference type="EC" id="1.2.1.3" evidence="5"/>
<reference evidence="5" key="1">
    <citation type="submission" date="2018-06" db="EMBL/GenBank/DDBJ databases">
        <authorList>
            <person name="Zhirakovskaya E."/>
        </authorList>
    </citation>
    <scope>NUCLEOTIDE SEQUENCE</scope>
</reference>
<dbReference type="InterPro" id="IPR016161">
    <property type="entry name" value="Ald_DH/histidinol_DH"/>
</dbReference>
<dbReference type="PROSITE" id="PS00687">
    <property type="entry name" value="ALDEHYDE_DEHYDR_GLU"/>
    <property type="match status" value="1"/>
</dbReference>
<dbReference type="PIRSF" id="PIRSF036492">
    <property type="entry name" value="ALDH"/>
    <property type="match status" value="1"/>
</dbReference>
<dbReference type="Gene3D" id="3.40.605.10">
    <property type="entry name" value="Aldehyde Dehydrogenase, Chain A, domain 1"/>
    <property type="match status" value="1"/>
</dbReference>
<evidence type="ECO:0000313" key="5">
    <source>
        <dbReference type="EMBL" id="VAW08557.1"/>
    </source>
</evidence>
<protein>
    <submittedName>
        <fullName evidence="5">Aldehyde dehydrogenase</fullName>
        <ecNumber evidence="5">1.2.1.3</ecNumber>
    </submittedName>
</protein>
<comment type="similarity">
    <text evidence="1">Belongs to the aldehyde dehydrogenase family.</text>
</comment>
<evidence type="ECO:0000256" key="3">
    <source>
        <dbReference type="ARBA" id="ARBA00023027"/>
    </source>
</evidence>
<dbReference type="PANTHER" id="PTHR43570:SF20">
    <property type="entry name" value="ALDEHYDE DEHYDROGENASE ALDX-RELATED"/>
    <property type="match status" value="1"/>
</dbReference>
<organism evidence="5">
    <name type="scientific">hydrothermal vent metagenome</name>
    <dbReference type="NCBI Taxonomy" id="652676"/>
    <lineage>
        <taxon>unclassified sequences</taxon>
        <taxon>metagenomes</taxon>
        <taxon>ecological metagenomes</taxon>
    </lineage>
</organism>
<gene>
    <name evidence="5" type="ORF">MNBD_ALPHA05-2444</name>
</gene>